<protein>
    <recommendedName>
        <fullName evidence="3 4">Dephospho-CoA kinase</fullName>
        <ecNumber evidence="3 4">2.7.1.24</ecNumber>
    </recommendedName>
    <alternativeName>
        <fullName evidence="3">Dephosphocoenzyme A kinase</fullName>
    </alternativeName>
</protein>
<dbReference type="GO" id="GO:0005737">
    <property type="term" value="C:cytoplasm"/>
    <property type="evidence" value="ECO:0007669"/>
    <property type="project" value="UniProtKB-SubCell"/>
</dbReference>
<keyword evidence="1 3" id="KW-0547">Nucleotide-binding</keyword>
<name>A0A923E4M0_9ACTO</name>
<comment type="function">
    <text evidence="3">Catalyzes the phosphorylation of the 3'-hydroxyl group of dephosphocoenzyme A to form coenzyme A.</text>
</comment>
<feature type="binding site" evidence="3">
    <location>
        <begin position="43"/>
        <end position="48"/>
    </location>
    <ligand>
        <name>ATP</name>
        <dbReference type="ChEBI" id="CHEBI:30616"/>
    </ligand>
</feature>
<dbReference type="CDD" id="cd02022">
    <property type="entry name" value="DPCK"/>
    <property type="match status" value="1"/>
</dbReference>
<dbReference type="PROSITE" id="PS51219">
    <property type="entry name" value="DPCK"/>
    <property type="match status" value="1"/>
</dbReference>
<dbReference type="SUPFAM" id="SSF52540">
    <property type="entry name" value="P-loop containing nucleoside triphosphate hydrolases"/>
    <property type="match status" value="1"/>
</dbReference>
<dbReference type="PANTHER" id="PTHR10695">
    <property type="entry name" value="DEPHOSPHO-COA KINASE-RELATED"/>
    <property type="match status" value="1"/>
</dbReference>
<dbReference type="Pfam" id="PF01121">
    <property type="entry name" value="CoaE"/>
    <property type="match status" value="1"/>
</dbReference>
<keyword evidence="6" id="KW-1185">Reference proteome</keyword>
<dbReference type="PANTHER" id="PTHR10695:SF46">
    <property type="entry name" value="BIFUNCTIONAL COENZYME A SYNTHASE-RELATED"/>
    <property type="match status" value="1"/>
</dbReference>
<comment type="catalytic activity">
    <reaction evidence="3">
        <text>3'-dephospho-CoA + ATP = ADP + CoA + H(+)</text>
        <dbReference type="Rhea" id="RHEA:18245"/>
        <dbReference type="ChEBI" id="CHEBI:15378"/>
        <dbReference type="ChEBI" id="CHEBI:30616"/>
        <dbReference type="ChEBI" id="CHEBI:57287"/>
        <dbReference type="ChEBI" id="CHEBI:57328"/>
        <dbReference type="ChEBI" id="CHEBI:456216"/>
        <dbReference type="EC" id="2.7.1.24"/>
    </reaction>
</comment>
<dbReference type="EC" id="2.7.1.24" evidence="3 4"/>
<dbReference type="AlphaFoldDB" id="A0A923E4M0"/>
<comment type="caution">
    <text evidence="5">The sequence shown here is derived from an EMBL/GenBank/DDBJ whole genome shotgun (WGS) entry which is preliminary data.</text>
</comment>
<dbReference type="Proteomes" id="UP000617426">
    <property type="component" value="Unassembled WGS sequence"/>
</dbReference>
<dbReference type="NCBIfam" id="NF002879">
    <property type="entry name" value="PRK03333.1"/>
    <property type="match status" value="1"/>
</dbReference>
<keyword evidence="3 5" id="KW-0418">Kinase</keyword>
<dbReference type="InterPro" id="IPR027417">
    <property type="entry name" value="P-loop_NTPase"/>
</dbReference>
<dbReference type="NCBIfam" id="TIGR00152">
    <property type="entry name" value="dephospho-CoA kinase"/>
    <property type="match status" value="1"/>
</dbReference>
<evidence type="ECO:0000313" key="5">
    <source>
        <dbReference type="EMBL" id="MBB6334712.1"/>
    </source>
</evidence>
<accession>A0A923E4M0</accession>
<comment type="subcellular location">
    <subcellularLocation>
        <location evidence="3">Cytoplasm</location>
    </subcellularLocation>
</comment>
<gene>
    <name evidence="3" type="primary">coaE</name>
    <name evidence="5" type="ORF">HD592_001277</name>
</gene>
<keyword evidence="2 3" id="KW-0067">ATP-binding</keyword>
<dbReference type="GO" id="GO:0005524">
    <property type="term" value="F:ATP binding"/>
    <property type="evidence" value="ECO:0007669"/>
    <property type="project" value="UniProtKB-UniRule"/>
</dbReference>
<evidence type="ECO:0000313" key="6">
    <source>
        <dbReference type="Proteomes" id="UP000617426"/>
    </source>
</evidence>
<dbReference type="Gene3D" id="3.40.50.300">
    <property type="entry name" value="P-loop containing nucleotide triphosphate hydrolases"/>
    <property type="match status" value="1"/>
</dbReference>
<evidence type="ECO:0000256" key="3">
    <source>
        <dbReference type="HAMAP-Rule" id="MF_00376"/>
    </source>
</evidence>
<keyword evidence="3" id="KW-0173">Coenzyme A biosynthesis</keyword>
<dbReference type="InterPro" id="IPR001977">
    <property type="entry name" value="Depp_CoAkinase"/>
</dbReference>
<keyword evidence="3" id="KW-0963">Cytoplasm</keyword>
<dbReference type="RefSeq" id="WP_184452647.1">
    <property type="nucleotide sequence ID" value="NZ_JACHMK010000001.1"/>
</dbReference>
<proteinExistence type="inferred from homology"/>
<dbReference type="GO" id="GO:0004140">
    <property type="term" value="F:dephospho-CoA kinase activity"/>
    <property type="evidence" value="ECO:0007669"/>
    <property type="project" value="UniProtKB-UniRule"/>
</dbReference>
<dbReference type="EMBL" id="JACHMK010000001">
    <property type="protein sequence ID" value="MBB6334712.1"/>
    <property type="molecule type" value="Genomic_DNA"/>
</dbReference>
<evidence type="ECO:0000256" key="4">
    <source>
        <dbReference type="NCBIfam" id="TIGR00152"/>
    </source>
</evidence>
<evidence type="ECO:0000256" key="1">
    <source>
        <dbReference type="ARBA" id="ARBA00022741"/>
    </source>
</evidence>
<keyword evidence="3 5" id="KW-0808">Transferase</keyword>
<comment type="pathway">
    <text evidence="3">Cofactor biosynthesis; coenzyme A biosynthesis; CoA from (R)-pantothenate: step 5/5.</text>
</comment>
<dbReference type="GO" id="GO:0015937">
    <property type="term" value="P:coenzyme A biosynthetic process"/>
    <property type="evidence" value="ECO:0007669"/>
    <property type="project" value="UniProtKB-UniRule"/>
</dbReference>
<reference evidence="5" key="1">
    <citation type="submission" date="2020-08" db="EMBL/GenBank/DDBJ databases">
        <title>Sequencing the genomes of 1000 actinobacteria strains.</title>
        <authorList>
            <person name="Klenk H.-P."/>
        </authorList>
    </citation>
    <scope>NUCLEOTIDE SEQUENCE</scope>
    <source>
        <strain evidence="5">DSM 10695</strain>
    </source>
</reference>
<evidence type="ECO:0000256" key="2">
    <source>
        <dbReference type="ARBA" id="ARBA00022840"/>
    </source>
</evidence>
<comment type="similarity">
    <text evidence="3">Belongs to the CoaE family.</text>
</comment>
<organism evidence="5 6">
    <name type="scientific">Schaalia hyovaginalis</name>
    <dbReference type="NCBI Taxonomy" id="29316"/>
    <lineage>
        <taxon>Bacteria</taxon>
        <taxon>Bacillati</taxon>
        <taxon>Actinomycetota</taxon>
        <taxon>Actinomycetes</taxon>
        <taxon>Actinomycetales</taxon>
        <taxon>Actinomycetaceae</taxon>
        <taxon>Schaalia</taxon>
    </lineage>
</organism>
<dbReference type="HAMAP" id="MF_00376">
    <property type="entry name" value="Dephospho_CoA_kinase"/>
    <property type="match status" value="1"/>
</dbReference>
<sequence>MSPYDLDSAPRSLEEGGARARLLRPFDRPRSRALRIGLTGGIGSGKSTVSSALEGIGATLADADRIAREVVERGSGGLQRLVDRFGHGILLSSGELDRAALAAIIFADREAREEVEGILHPLIAERAAAILARAPEDGLAVYDVPLLVEAGLAGRFDAVIVVGAPVDLRIERLEARGIPRDDALRRMAAQSADADREALAHILVDNSGTREDVIGLVEAIDRSWLRPSRPPAGDRARKRLR</sequence>